<accession>A0ABR1AS65</accession>
<dbReference type="Proteomes" id="UP001359485">
    <property type="component" value="Unassembled WGS sequence"/>
</dbReference>
<organism evidence="2 3">
    <name type="scientific">Polyplax serrata</name>
    <name type="common">Common mouse louse</name>
    <dbReference type="NCBI Taxonomy" id="468196"/>
    <lineage>
        <taxon>Eukaryota</taxon>
        <taxon>Metazoa</taxon>
        <taxon>Ecdysozoa</taxon>
        <taxon>Arthropoda</taxon>
        <taxon>Hexapoda</taxon>
        <taxon>Insecta</taxon>
        <taxon>Pterygota</taxon>
        <taxon>Neoptera</taxon>
        <taxon>Paraneoptera</taxon>
        <taxon>Psocodea</taxon>
        <taxon>Troctomorpha</taxon>
        <taxon>Phthiraptera</taxon>
        <taxon>Anoplura</taxon>
        <taxon>Polyplacidae</taxon>
        <taxon>Polyplax</taxon>
    </lineage>
</organism>
<keyword evidence="3" id="KW-1185">Reference proteome</keyword>
<feature type="region of interest" description="Disordered" evidence="1">
    <location>
        <begin position="22"/>
        <end position="48"/>
    </location>
</feature>
<reference evidence="2 3" key="1">
    <citation type="submission" date="2023-09" db="EMBL/GenBank/DDBJ databases">
        <title>Genomes of two closely related lineages of the louse Polyplax serrata with different host specificities.</title>
        <authorList>
            <person name="Martinu J."/>
            <person name="Tarabai H."/>
            <person name="Stefka J."/>
            <person name="Hypsa V."/>
        </authorList>
    </citation>
    <scope>NUCLEOTIDE SEQUENCE [LARGE SCALE GENOMIC DNA]</scope>
    <source>
        <strain evidence="2">98ZLc_SE</strain>
    </source>
</reference>
<evidence type="ECO:0000313" key="2">
    <source>
        <dbReference type="EMBL" id="KAK6626782.1"/>
    </source>
</evidence>
<feature type="compositionally biased region" description="Basic and acidic residues" evidence="1">
    <location>
        <begin position="24"/>
        <end position="34"/>
    </location>
</feature>
<dbReference type="EMBL" id="JAWJWF010000045">
    <property type="protein sequence ID" value="KAK6626782.1"/>
    <property type="molecule type" value="Genomic_DNA"/>
</dbReference>
<name>A0ABR1AS65_POLSC</name>
<evidence type="ECO:0000313" key="3">
    <source>
        <dbReference type="Proteomes" id="UP001359485"/>
    </source>
</evidence>
<protein>
    <submittedName>
        <fullName evidence="2">Uncharacterized protein</fullName>
    </submittedName>
</protein>
<comment type="caution">
    <text evidence="2">The sequence shown here is derived from an EMBL/GenBank/DDBJ whole genome shotgun (WGS) entry which is preliminary data.</text>
</comment>
<evidence type="ECO:0000256" key="1">
    <source>
        <dbReference type="SAM" id="MobiDB-lite"/>
    </source>
</evidence>
<proteinExistence type="predicted"/>
<sequence length="75" mass="8347">MSVSCALYDECKCNRNPQPRLKRRESILHGEGGRAGKSHTNEAIATDSKGLIGDPLGLKVLDAEYWARERESMDD</sequence>
<gene>
    <name evidence="2" type="ORF">RUM44_009259</name>
</gene>